<dbReference type="OrthoDB" id="7195851at2"/>
<evidence type="ECO:0000256" key="1">
    <source>
        <dbReference type="ARBA" id="ARBA00022729"/>
    </source>
</evidence>
<dbReference type="InterPro" id="IPR011050">
    <property type="entry name" value="Pectin_lyase_fold/virulence"/>
</dbReference>
<proteinExistence type="predicted"/>
<dbReference type="InterPro" id="IPR005546">
    <property type="entry name" value="Autotransporte_beta"/>
</dbReference>
<organism evidence="3 4">
    <name type="scientific">Sphingomonas paeninsulae</name>
    <dbReference type="NCBI Taxonomy" id="2319844"/>
    <lineage>
        <taxon>Bacteria</taxon>
        <taxon>Pseudomonadati</taxon>
        <taxon>Pseudomonadota</taxon>
        <taxon>Alphaproteobacteria</taxon>
        <taxon>Sphingomonadales</taxon>
        <taxon>Sphingomonadaceae</taxon>
        <taxon>Sphingomonas</taxon>
    </lineage>
</organism>
<dbReference type="EMBL" id="CP032829">
    <property type="protein sequence ID" value="AYJ86567.1"/>
    <property type="molecule type" value="Genomic_DNA"/>
</dbReference>
<keyword evidence="4" id="KW-1185">Reference proteome</keyword>
<evidence type="ECO:0000313" key="4">
    <source>
        <dbReference type="Proteomes" id="UP000276254"/>
    </source>
</evidence>
<dbReference type="SMART" id="SM00869">
    <property type="entry name" value="Autotransporter"/>
    <property type="match status" value="1"/>
</dbReference>
<reference evidence="3 4" key="1">
    <citation type="submission" date="2018-09" db="EMBL/GenBank/DDBJ databases">
        <title>Sphingomonas peninsula sp. nov., isolated from fildes peninsula, Antarctic soil.</title>
        <authorList>
            <person name="Yingchao G."/>
        </authorList>
    </citation>
    <scope>NUCLEOTIDE SEQUENCE [LARGE SCALE GENOMIC DNA]</scope>
    <source>
        <strain evidence="3 4">YZ-8</strain>
    </source>
</reference>
<evidence type="ECO:0000259" key="2">
    <source>
        <dbReference type="PROSITE" id="PS51208"/>
    </source>
</evidence>
<dbReference type="Pfam" id="PF12951">
    <property type="entry name" value="PATR"/>
    <property type="match status" value="5"/>
</dbReference>
<dbReference type="Proteomes" id="UP000276254">
    <property type="component" value="Chromosome"/>
</dbReference>
<evidence type="ECO:0000313" key="3">
    <source>
        <dbReference type="EMBL" id="AYJ86567.1"/>
    </source>
</evidence>
<dbReference type="KEGG" id="spha:D3Y57_12050"/>
<protein>
    <recommendedName>
        <fullName evidence="2">Autotransporter domain-containing protein</fullName>
    </recommendedName>
</protein>
<sequence>MMKSIALTSELLGYGRRHEAALRRALFASTALVGIALVSPATAQSTKGGSGGADYFQGAGTPVPAGGTSGVAGTDADDFNPYYYSSKGGAGGGAGASGGNALNSSGTVVANSGGAGGSAGMAGSSGTQVVNYSYRNSGSSAGGGGGGDGAIMVGTGITAVTTGGDGGAGADNTYLGGGGGGGAGGAGINEAGATNFTVIVNVTGGVGGGGGQSQYGSGGGGGDGGSGIVVTAAPSITIESGATVRGGNGGAGGAAYTGYNNVTGDGGAGGVGVFTSGTLTNAGTIIGGLGGAAGTPSAYSYDSNYSHGAAGADGAGVVGANLVIVNTGTISGGGTADAITFTGGDNALVLGSGGVQGTLNGTIGVAGSLSIDSGASAGGSATLGNDIHGTGSVTAVGAGSLTFAGALSESGGFNISDGSDVIIASTGSYRADPAINLGVATLTNLGSISTTGPVGGTQGVVVAAGATINNGDATNVGASLIGQDTGIAVFNGTGVTTINNAGLIKGLHYEGVTVRAGSLILNNASTGVIYGQGQLAGSGWAVGSDAGDQMAITNTGTIVGANYGVFSTNANDAIVNSGTIASGSYDTTTGVITSGGISAITLNSGGQITNQTTGVIYGGPNALVADATLVLSNAGSISASSDAVLAGGANSSILNTGSIKSINNSAITATSGAAITNASGATLTGGTDATYGYAVQLAGNGGTFDNYGTATGSGGGLTSNDNLSDGGAGVTVNLFAGSTTGAINLAGNSTNAVSLYSGAVTTGPDTVIDPVNGMSVTVRAAGTYAAAVYGPINLGANGNNTLNLTGGGDDTMENGASASFDLSTVSGANTIAKTGTGTWTLTGVASDPTTTAATILAGNGTPSGLLVFDGATGLTGDIYVNGATIRATTAGGFGTGTIYEQDPTTQFGASGTYANNIVLQSTDVGADPTVLETYGAQVVATLSGAITQTGAEAQAVTFGSVDATNTPVAGTFILTNTGNAWNGATTIDSGTTLQGATDTISGDNIVDNGTIDYDQSLDGIVAKAISGTGSFVKNGMGNVTLSAANTFSGSTTINAGTLSLAGGSAIASSGSVSVNAGATLNLLDDETITSLNGAGAVTLGANTLFLGTNDSSSTLSGIVSGAGGITQIGSGTLTLSGINTYTGTTLIDGGAFVLGASNALAEASTLSLNNAIGDIGANTDTVAAFNLTNSALNGTGTLTAAIYSLSNGVVNANLGAGALTQVSGTTTLNGTSAAETVAISGGTLLLGASDRLANTAALTLAASGTFDLASFNQTVAQLNGSGVIALGSGTLTVAQNVETDYAGSISGAGGLIKSGTGNLVLSGASTYTGATLVSDGILSVNGQIASAVTISGTGRLGGNGQVGGVTISSGATLAPGNSIGTLNINGNLTIAAGAYYAVDVSPTAADRVNVTGTVTLQGGTVQVLATGAAYAPTTSYTILSATGGVSGKFAALTSNYAFLTPTLEYAPTTVALVLLRNDATFSSVAQTPNQLAVASAIQGVPASGLSNVILPLTAPNARQAFDALSGEIYASVPSALIEEGSKVRDALLLDGRRTSEGFGIWGDLVDNTGQFDARPNTGTAKLDTLRKGIIAGINYGRDGFRGSIASGYSEGTYRMGARGSNADVNSYYAGAQAGYTMGRFRAQIGGAYSWHDIYTSRDVDFTGLTETVKSSQKGHTVQGFGEIGYALFDGPTFRLEPFAGYTHLRLRIGGAQESAGLSALTVARVTRDVDYSTAGVHLSAKVPFDGTRATFEPRLTVAWQHGWGDLAGTATSSFAGSSPFTVTGSALPGDAIKIHSGFDLSFGAVRLGAAYVVNAGAHQADHGAKVTMGIQF</sequence>
<dbReference type="SUPFAM" id="SSF51126">
    <property type="entry name" value="Pectin lyase-like"/>
    <property type="match status" value="1"/>
</dbReference>
<dbReference type="InterPro" id="IPR036709">
    <property type="entry name" value="Autotransporte_beta_dom_sf"/>
</dbReference>
<dbReference type="RefSeq" id="WP_121153192.1">
    <property type="nucleotide sequence ID" value="NZ_CP032829.1"/>
</dbReference>
<name>A0A494TB17_SPHPE</name>
<dbReference type="NCBIfam" id="TIGR02601">
    <property type="entry name" value="autotrns_rpt"/>
    <property type="match status" value="3"/>
</dbReference>
<gene>
    <name evidence="3" type="ORF">D3Y57_12050</name>
</gene>
<dbReference type="SUPFAM" id="SSF103515">
    <property type="entry name" value="Autotransporter"/>
    <property type="match status" value="1"/>
</dbReference>
<dbReference type="Gene3D" id="2.40.128.130">
    <property type="entry name" value="Autotransporter beta-domain"/>
    <property type="match status" value="1"/>
</dbReference>
<accession>A0A494TB17</accession>
<dbReference type="PROSITE" id="PS51208">
    <property type="entry name" value="AUTOTRANSPORTER"/>
    <property type="match status" value="1"/>
</dbReference>
<dbReference type="InterPro" id="IPR013425">
    <property type="entry name" value="Autotrns_rpt"/>
</dbReference>
<keyword evidence="1" id="KW-0732">Signal</keyword>
<feature type="domain" description="Autotransporter" evidence="2">
    <location>
        <begin position="1553"/>
        <end position="1832"/>
    </location>
</feature>